<evidence type="ECO:0000259" key="4">
    <source>
        <dbReference type="Pfam" id="PF20696"/>
    </source>
</evidence>
<dbReference type="InterPro" id="IPR049383">
    <property type="entry name" value="UbiD-like_N"/>
</dbReference>
<feature type="domain" description="3-octaprenyl-4-hydroxybenzoate carboxy-lyase-like Rift-related" evidence="2">
    <location>
        <begin position="135"/>
        <end position="331"/>
    </location>
</feature>
<gene>
    <name evidence="5" type="ORF">BLITH_1441</name>
</gene>
<evidence type="ECO:0000259" key="3">
    <source>
        <dbReference type="Pfam" id="PF20695"/>
    </source>
</evidence>
<dbReference type="GO" id="GO:0005737">
    <property type="term" value="C:cytoplasm"/>
    <property type="evidence" value="ECO:0007669"/>
    <property type="project" value="TreeGrafter"/>
</dbReference>
<dbReference type="AlphaFoldDB" id="A0A2T5G408"/>
<feature type="domain" description="3-octaprenyl-4-hydroxybenzoate carboxy-lyase-like C-terminal" evidence="4">
    <location>
        <begin position="337"/>
        <end position="458"/>
    </location>
</feature>
<dbReference type="Proteomes" id="UP000244016">
    <property type="component" value="Unassembled WGS sequence"/>
</dbReference>
<dbReference type="Pfam" id="PF01977">
    <property type="entry name" value="UbiD"/>
    <property type="match status" value="1"/>
</dbReference>
<dbReference type="SUPFAM" id="SSF143968">
    <property type="entry name" value="UbiD C-terminal domain-like"/>
    <property type="match status" value="2"/>
</dbReference>
<evidence type="ECO:0000313" key="5">
    <source>
        <dbReference type="EMBL" id="PTQ50902.1"/>
    </source>
</evidence>
<sequence>MVPQLMRTSHSEGGKRVFRDLREYLEALRREGDLVDIDVPVDPRLEIAEIHRRVIAEGGPALLFRQPKHSPFPVVTNLFGTPRRLELAFGGRPENLVRDLVSFVTENFPPSLRDLWERRGLLGALARIGTREGPSERAPVTEVVDAAFDLTRLPALTSWPMDGGPFLTLPLVYTEDPRGRGSNLGMYRMQIKGPTRTGMHWQIHRGGGFHYHAAEEENRPLPVSVFLGGPPALVIAAIAPLPENVSELLLASLLMGDKIPIVRIPDHPHPLIATAEFALLGVVPPHVREPEGPFGDHYGYYSLVHDFPVFDLRLVAHRRDAVFPATVVGKPRQEDYYIGEYLQRLLAPFFPLVMPGVRALWSYGEAGFHPVAAAVLRESYPREAFAHALRLLGEGQLTLTKFLLATDADVDVRDFRTVLTAVLARFAPERDLYVFAETAMDTLDYTGRKLNHGSKAVLLGVGEPLRKLGEVPPASLLRRLPRGAEDAYAFAPGTLVVHGPEFVEDPAFPQALLDALAEPDDAAEGPSAAVGGAAHASPRNGGPAGEDAAKGGTPEGGEFEAWPLVVLVDRKAGDLRDPRLFLWTVFTRFDPAHDLYARFAIHKHRPAYRLPLVVDARMKPFYPPEVEPDPETVRLVDRRWREYFPKG</sequence>
<evidence type="ECO:0000259" key="2">
    <source>
        <dbReference type="Pfam" id="PF01977"/>
    </source>
</evidence>
<dbReference type="PANTHER" id="PTHR30108">
    <property type="entry name" value="3-OCTAPRENYL-4-HYDROXYBENZOATE CARBOXY-LYASE-RELATED"/>
    <property type="match status" value="1"/>
</dbReference>
<dbReference type="Pfam" id="PF20696">
    <property type="entry name" value="UbiD_C"/>
    <property type="match status" value="1"/>
</dbReference>
<protein>
    <submittedName>
        <fullName evidence="5">3-polyprenyl-4-hydroxybenzoate carboxy-lyase</fullName>
    </submittedName>
</protein>
<dbReference type="EMBL" id="PEBW01000009">
    <property type="protein sequence ID" value="PTQ50902.1"/>
    <property type="molecule type" value="Genomic_DNA"/>
</dbReference>
<dbReference type="Gene3D" id="3.40.1670.10">
    <property type="entry name" value="UbiD C-terminal domain-like"/>
    <property type="match status" value="1"/>
</dbReference>
<evidence type="ECO:0000256" key="1">
    <source>
        <dbReference type="SAM" id="MobiDB-lite"/>
    </source>
</evidence>
<feature type="region of interest" description="Disordered" evidence="1">
    <location>
        <begin position="522"/>
        <end position="556"/>
    </location>
</feature>
<reference evidence="5 6" key="1">
    <citation type="submission" date="2017-08" db="EMBL/GenBank/DDBJ databases">
        <title>Burning lignite coal seam in the remote Altai Mountains harbors a hydrogen-driven thermophilic microbial community.</title>
        <authorList>
            <person name="Kadnikov V.V."/>
            <person name="Mardanov A.V."/>
            <person name="Ivasenko D."/>
            <person name="Beletsky A.V."/>
            <person name="Karnachuk O.V."/>
            <person name="Ravin N.V."/>
        </authorList>
    </citation>
    <scope>NUCLEOTIDE SEQUENCE [LARGE SCALE GENOMIC DNA]</scope>
    <source>
        <strain evidence="5">AL31</strain>
    </source>
</reference>
<dbReference type="InterPro" id="IPR048304">
    <property type="entry name" value="UbiD_Rift_dom"/>
</dbReference>
<dbReference type="PANTHER" id="PTHR30108:SF7">
    <property type="entry name" value="3-POLYPRENYL-4-HYDROXYBENZOATE DECARBOXYLASE"/>
    <property type="match status" value="1"/>
</dbReference>
<evidence type="ECO:0000313" key="6">
    <source>
        <dbReference type="Proteomes" id="UP000244016"/>
    </source>
</evidence>
<comment type="caution">
    <text evidence="5">The sequence shown here is derived from an EMBL/GenBank/DDBJ whole genome shotgun (WGS) entry which is preliminary data.</text>
</comment>
<dbReference type="Pfam" id="PF20695">
    <property type="entry name" value="UbiD_N"/>
    <property type="match status" value="1"/>
</dbReference>
<keyword evidence="5" id="KW-0456">Lyase</keyword>
<organism evidence="5 6">
    <name type="scientific">Brockia lithotrophica</name>
    <dbReference type="NCBI Taxonomy" id="933949"/>
    <lineage>
        <taxon>Bacteria</taxon>
        <taxon>Bacillati</taxon>
        <taxon>Bacillota</taxon>
        <taxon>Bacilli</taxon>
        <taxon>Bacillales</taxon>
        <taxon>Bacillales Family X. Incertae Sedis</taxon>
        <taxon>Brockia</taxon>
    </lineage>
</organism>
<dbReference type="SUPFAM" id="SSF50475">
    <property type="entry name" value="FMN-binding split barrel"/>
    <property type="match status" value="1"/>
</dbReference>
<proteinExistence type="predicted"/>
<dbReference type="InterPro" id="IPR049381">
    <property type="entry name" value="UbiD-like_C"/>
</dbReference>
<feature type="domain" description="3-octaprenyl-4-hydroxybenzoate carboxy-lyase-like N-terminal" evidence="3">
    <location>
        <begin position="25"/>
        <end position="102"/>
    </location>
</feature>
<dbReference type="InterPro" id="IPR002830">
    <property type="entry name" value="UbiD"/>
</dbReference>
<dbReference type="NCBIfam" id="TIGR00148">
    <property type="entry name" value="UbiD family decarboxylase"/>
    <property type="match status" value="1"/>
</dbReference>
<name>A0A2T5G408_9BACL</name>
<accession>A0A2T5G408</accession>
<dbReference type="GO" id="GO:0016831">
    <property type="term" value="F:carboxy-lyase activity"/>
    <property type="evidence" value="ECO:0007669"/>
    <property type="project" value="InterPro"/>
</dbReference>